<dbReference type="AlphaFoldDB" id="A0A1L3SUB8"/>
<dbReference type="InterPro" id="IPR002716">
    <property type="entry name" value="PIN_dom"/>
</dbReference>
<dbReference type="EMBL" id="CP018171">
    <property type="protein sequence ID" value="APH72902.1"/>
    <property type="molecule type" value="Genomic_DNA"/>
</dbReference>
<dbReference type="RefSeq" id="WP_072606368.1">
    <property type="nucleotide sequence ID" value="NZ_CP018171.1"/>
</dbReference>
<dbReference type="SUPFAM" id="SSF88723">
    <property type="entry name" value="PIN domain-like"/>
    <property type="match status" value="1"/>
</dbReference>
<reference evidence="3" key="1">
    <citation type="submission" date="2016-11" db="EMBL/GenBank/DDBJ databases">
        <title>Mesorhizobium oceanicum sp. nov., isolated from deep seawater in South China Sea.</title>
        <authorList>
            <person name="Fu G.-Y."/>
        </authorList>
    </citation>
    <scope>NUCLEOTIDE SEQUENCE [LARGE SCALE GENOMIC DNA]</scope>
    <source>
        <strain evidence="3">B7</strain>
    </source>
</reference>
<dbReference type="InterPro" id="IPR002850">
    <property type="entry name" value="PIN_toxin-like"/>
</dbReference>
<evidence type="ECO:0000313" key="3">
    <source>
        <dbReference type="Proteomes" id="UP000182840"/>
    </source>
</evidence>
<name>A0A1L3SUB8_9HYPH</name>
<evidence type="ECO:0000313" key="2">
    <source>
        <dbReference type="EMBL" id="APH72902.1"/>
    </source>
</evidence>
<sequence length="138" mass="15833">MDVVLDTSVFVSALRSQGGASREVIRRALLGLIRPLFGNALWLEYEDVLGRDIWTEETTSEERRQVLMALAHSGRWVTIHFGWRPNLPDEKDNHLIELAIAGRASAIVTHNVRDVTRGELIFRQLRIMTPREFLEQLT</sequence>
<gene>
    <name evidence="2" type="ORF">BSQ44_17160</name>
</gene>
<dbReference type="OrthoDB" id="5243920at2"/>
<keyword evidence="3" id="KW-1185">Reference proteome</keyword>
<proteinExistence type="predicted"/>
<dbReference type="STRING" id="1670800.BSQ44_17160"/>
<protein>
    <submittedName>
        <fullName evidence="2">Putative toxin-antitoxin system toxin component, PIN family</fullName>
    </submittedName>
</protein>
<evidence type="ECO:0000259" key="1">
    <source>
        <dbReference type="Pfam" id="PF13470"/>
    </source>
</evidence>
<accession>A0A1L3SUB8</accession>
<dbReference type="Proteomes" id="UP000182840">
    <property type="component" value="Chromosome"/>
</dbReference>
<dbReference type="KEGG" id="meso:BSQ44_17160"/>
<dbReference type="PANTHER" id="PTHR34610">
    <property type="entry name" value="SSL7007 PROTEIN"/>
    <property type="match status" value="1"/>
</dbReference>
<feature type="domain" description="PIN" evidence="1">
    <location>
        <begin position="3"/>
        <end position="113"/>
    </location>
</feature>
<organism evidence="2 3">
    <name type="scientific">Aquibium oceanicum</name>
    <dbReference type="NCBI Taxonomy" id="1670800"/>
    <lineage>
        <taxon>Bacteria</taxon>
        <taxon>Pseudomonadati</taxon>
        <taxon>Pseudomonadota</taxon>
        <taxon>Alphaproteobacteria</taxon>
        <taxon>Hyphomicrobiales</taxon>
        <taxon>Phyllobacteriaceae</taxon>
        <taxon>Aquibium</taxon>
    </lineage>
</organism>
<dbReference type="Pfam" id="PF13470">
    <property type="entry name" value="PIN_3"/>
    <property type="match status" value="1"/>
</dbReference>
<dbReference type="NCBIfam" id="TIGR00305">
    <property type="entry name" value="putative toxin-antitoxin system toxin component, PIN family"/>
    <property type="match status" value="1"/>
</dbReference>
<dbReference type="InterPro" id="IPR029060">
    <property type="entry name" value="PIN-like_dom_sf"/>
</dbReference>
<dbReference type="PANTHER" id="PTHR34610:SF3">
    <property type="entry name" value="SSL7007 PROTEIN"/>
    <property type="match status" value="1"/>
</dbReference>